<dbReference type="AlphaFoldDB" id="G0L4Q5"/>
<keyword evidence="2" id="KW-1185">Reference proteome</keyword>
<gene>
    <name evidence="1" type="ordered locus">zobellia_4704</name>
</gene>
<reference evidence="1 2" key="2">
    <citation type="journal article" date="2012" name="Environ. Microbiol.">
        <title>Characterization of the first alginolytic operons in a marine bacterium: from their emergence in marine Flavobacteriia to their independent transfers to marine Proteobacteria and human gut Bacteroides.</title>
        <authorList>
            <person name="Thomas F."/>
            <person name="Barbeyron T."/>
            <person name="Tonon T."/>
            <person name="Genicot S."/>
            <person name="Czjzek M."/>
            <person name="Michel G."/>
        </authorList>
    </citation>
    <scope>NUCLEOTIDE SEQUENCE [LARGE SCALE GENOMIC DNA]</scope>
    <source>
        <strain evidence="2">DSM 12802 / CCUG 47099 / CIP 106680 / NCIMB 13871 / Dsij</strain>
    </source>
</reference>
<accession>G0L4Q5</accession>
<dbReference type="Proteomes" id="UP000008898">
    <property type="component" value="Chromosome"/>
</dbReference>
<dbReference type="HOGENOM" id="CLU_3399268_0_0_10"/>
<dbReference type="STRING" id="63186.ZOBELLIA_4704"/>
<reference evidence="2" key="1">
    <citation type="submission" date="2009-07" db="EMBL/GenBank/DDBJ databases">
        <title>Complete genome sequence of Zobellia galactanivorans Dsij.</title>
        <authorList>
            <consortium name="Genoscope - CEA"/>
        </authorList>
    </citation>
    <scope>NUCLEOTIDE SEQUENCE [LARGE SCALE GENOMIC DNA]</scope>
    <source>
        <strain evidence="2">DSM 12802 / CCUG 47099 / CIP 106680 / NCIMB 13871 / Dsij</strain>
    </source>
</reference>
<organism evidence="1 2">
    <name type="scientific">Zobellia galactanivorans (strain DSM 12802 / CCUG 47099 / CIP 106680 / NCIMB 13871 / Dsij)</name>
    <dbReference type="NCBI Taxonomy" id="63186"/>
    <lineage>
        <taxon>Bacteria</taxon>
        <taxon>Pseudomonadati</taxon>
        <taxon>Bacteroidota</taxon>
        <taxon>Flavobacteriia</taxon>
        <taxon>Flavobacteriales</taxon>
        <taxon>Flavobacteriaceae</taxon>
        <taxon>Zobellia</taxon>
    </lineage>
</organism>
<evidence type="ECO:0000313" key="2">
    <source>
        <dbReference type="Proteomes" id="UP000008898"/>
    </source>
</evidence>
<protein>
    <submittedName>
        <fullName evidence="1">Uncharacterized protein</fullName>
    </submittedName>
</protein>
<dbReference type="EMBL" id="FP476056">
    <property type="protein sequence ID" value="CAZ98839.1"/>
    <property type="molecule type" value="Genomic_DNA"/>
</dbReference>
<sequence length="31" mass="3811">MRYNSTYLYLKILDILKKSKKMTVHQKKKLP</sequence>
<dbReference type="KEGG" id="zga:ZOBELLIA_4704"/>
<proteinExistence type="predicted"/>
<name>G0L4Q5_ZOBGA</name>
<evidence type="ECO:0000313" key="1">
    <source>
        <dbReference type="EMBL" id="CAZ98839.1"/>
    </source>
</evidence>